<proteinExistence type="predicted"/>
<evidence type="ECO:0000259" key="2">
    <source>
        <dbReference type="PROSITE" id="PS50222"/>
    </source>
</evidence>
<accession>A0A914W086</accession>
<feature type="compositionally biased region" description="Polar residues" evidence="1">
    <location>
        <begin position="1"/>
        <end position="10"/>
    </location>
</feature>
<evidence type="ECO:0000256" key="1">
    <source>
        <dbReference type="SAM" id="MobiDB-lite"/>
    </source>
</evidence>
<dbReference type="InterPro" id="IPR002048">
    <property type="entry name" value="EF_hand_dom"/>
</dbReference>
<sequence>MASANTIVNGSTTASNNSKSTTAKPGSSSVNTTVTPNRNQFASSTATNLTTKSMQNGSSTTAATSSRAASNSTSMPNTSARPSNITAHSSAAVLASNSTNSHTSATANTGNLSSFQPVAAQVAADTGSSNSNNDPLQIIANLKTDEQALEQHFKTADTNHNGGVNSTEFINYVQSLLTAQGVQMTDSVKSKLELVKIFMKKFDLDGNEEISLTELKKMIATTFPNHSFISDKAAVGM</sequence>
<feature type="compositionally biased region" description="Low complexity" evidence="1">
    <location>
        <begin position="58"/>
        <end position="74"/>
    </location>
</feature>
<dbReference type="PROSITE" id="PS50222">
    <property type="entry name" value="EF_HAND_2"/>
    <property type="match status" value="2"/>
</dbReference>
<dbReference type="WBParaSite" id="PSAMB.scaffold2879size20765.g19456.t1">
    <property type="protein sequence ID" value="PSAMB.scaffold2879size20765.g19456.t1"/>
    <property type="gene ID" value="PSAMB.scaffold2879size20765.g19456"/>
</dbReference>
<reference evidence="4" key="1">
    <citation type="submission" date="2022-11" db="UniProtKB">
        <authorList>
            <consortium name="WormBaseParasite"/>
        </authorList>
    </citation>
    <scope>IDENTIFICATION</scope>
</reference>
<dbReference type="CDD" id="cd00051">
    <property type="entry name" value="EFh"/>
    <property type="match status" value="1"/>
</dbReference>
<evidence type="ECO:0000313" key="4">
    <source>
        <dbReference type="WBParaSite" id="PSAMB.scaffold2879size20765.g19456.t1"/>
    </source>
</evidence>
<protein>
    <submittedName>
        <fullName evidence="4">EF-hand domain-containing protein</fullName>
    </submittedName>
</protein>
<dbReference type="SMART" id="SM00054">
    <property type="entry name" value="EFh"/>
    <property type="match status" value="2"/>
</dbReference>
<feature type="compositionally biased region" description="Polar residues" evidence="1">
    <location>
        <begin position="25"/>
        <end position="57"/>
    </location>
</feature>
<evidence type="ECO:0000313" key="3">
    <source>
        <dbReference type="Proteomes" id="UP000887566"/>
    </source>
</evidence>
<name>A0A914W086_9BILA</name>
<dbReference type="Proteomes" id="UP000887566">
    <property type="component" value="Unplaced"/>
</dbReference>
<dbReference type="InterPro" id="IPR011992">
    <property type="entry name" value="EF-hand-dom_pair"/>
</dbReference>
<dbReference type="Pfam" id="PF13499">
    <property type="entry name" value="EF-hand_7"/>
    <property type="match status" value="1"/>
</dbReference>
<feature type="region of interest" description="Disordered" evidence="1">
    <location>
        <begin position="1"/>
        <end position="83"/>
    </location>
</feature>
<keyword evidence="3" id="KW-1185">Reference proteome</keyword>
<dbReference type="AlphaFoldDB" id="A0A914W086"/>
<dbReference type="GO" id="GO:0005509">
    <property type="term" value="F:calcium ion binding"/>
    <property type="evidence" value="ECO:0007669"/>
    <property type="project" value="InterPro"/>
</dbReference>
<organism evidence="3 4">
    <name type="scientific">Plectus sambesii</name>
    <dbReference type="NCBI Taxonomy" id="2011161"/>
    <lineage>
        <taxon>Eukaryota</taxon>
        <taxon>Metazoa</taxon>
        <taxon>Ecdysozoa</taxon>
        <taxon>Nematoda</taxon>
        <taxon>Chromadorea</taxon>
        <taxon>Plectida</taxon>
        <taxon>Plectina</taxon>
        <taxon>Plectoidea</taxon>
        <taxon>Plectidae</taxon>
        <taxon>Plectus</taxon>
    </lineage>
</organism>
<feature type="domain" description="EF-hand" evidence="2">
    <location>
        <begin position="144"/>
        <end position="179"/>
    </location>
</feature>
<feature type="compositionally biased region" description="Low complexity" evidence="1">
    <location>
        <begin position="11"/>
        <end position="24"/>
    </location>
</feature>
<dbReference type="SUPFAM" id="SSF47473">
    <property type="entry name" value="EF-hand"/>
    <property type="match status" value="1"/>
</dbReference>
<dbReference type="Gene3D" id="1.10.238.10">
    <property type="entry name" value="EF-hand"/>
    <property type="match status" value="1"/>
</dbReference>
<feature type="domain" description="EF-hand" evidence="2">
    <location>
        <begin position="190"/>
        <end position="225"/>
    </location>
</feature>